<dbReference type="InterPro" id="IPR001436">
    <property type="entry name" value="Alpha-crystallin/sHSP_animal"/>
</dbReference>
<feature type="domain" description="SHSP" evidence="4">
    <location>
        <begin position="393"/>
        <end position="504"/>
    </location>
</feature>
<dbReference type="OrthoDB" id="2126027at2759"/>
<evidence type="ECO:0000259" key="4">
    <source>
        <dbReference type="PROSITE" id="PS01031"/>
    </source>
</evidence>
<evidence type="ECO:0000313" key="5">
    <source>
        <dbReference type="EMBL" id="CAH1258326.1"/>
    </source>
</evidence>
<dbReference type="SUPFAM" id="SSF49764">
    <property type="entry name" value="HSP20-like chaperones"/>
    <property type="match status" value="1"/>
</dbReference>
<evidence type="ECO:0000256" key="1">
    <source>
        <dbReference type="PROSITE-ProRule" id="PRU00285"/>
    </source>
</evidence>
<dbReference type="PROSITE" id="PS01031">
    <property type="entry name" value="SHSP"/>
    <property type="match status" value="1"/>
</dbReference>
<comment type="similarity">
    <text evidence="1 2">Belongs to the small heat shock protein (HSP20) family.</text>
</comment>
<dbReference type="EMBL" id="OV696688">
    <property type="protein sequence ID" value="CAH1258326.1"/>
    <property type="molecule type" value="Genomic_DNA"/>
</dbReference>
<dbReference type="CDD" id="cd06526">
    <property type="entry name" value="metazoan_ACD"/>
    <property type="match status" value="1"/>
</dbReference>
<proteinExistence type="inferred from homology"/>
<feature type="compositionally biased region" description="Basic and acidic residues" evidence="3">
    <location>
        <begin position="243"/>
        <end position="261"/>
    </location>
</feature>
<dbReference type="Pfam" id="PF00011">
    <property type="entry name" value="HSP20"/>
    <property type="match status" value="1"/>
</dbReference>
<accession>A0A8J9ZMS1</accession>
<dbReference type="PANTHER" id="PTHR28457">
    <property type="entry name" value="COILED-COIL DOMAIN-CONTAINING PROTEIN 189"/>
    <property type="match status" value="1"/>
</dbReference>
<dbReference type="InterPro" id="IPR008978">
    <property type="entry name" value="HSP20-like_chaperone"/>
</dbReference>
<keyword evidence="6" id="KW-1185">Reference proteome</keyword>
<feature type="region of interest" description="Disordered" evidence="3">
    <location>
        <begin position="491"/>
        <end position="517"/>
    </location>
</feature>
<dbReference type="Proteomes" id="UP000838412">
    <property type="component" value="Chromosome 3"/>
</dbReference>
<dbReference type="Pfam" id="PF14769">
    <property type="entry name" value="CLAMP"/>
    <property type="match status" value="1"/>
</dbReference>
<organism evidence="5 6">
    <name type="scientific">Branchiostoma lanceolatum</name>
    <name type="common">Common lancelet</name>
    <name type="synonym">Amphioxus lanceolatum</name>
    <dbReference type="NCBI Taxonomy" id="7740"/>
    <lineage>
        <taxon>Eukaryota</taxon>
        <taxon>Metazoa</taxon>
        <taxon>Chordata</taxon>
        <taxon>Cephalochordata</taxon>
        <taxon>Leptocardii</taxon>
        <taxon>Amphioxiformes</taxon>
        <taxon>Branchiostomatidae</taxon>
        <taxon>Branchiostoma</taxon>
    </lineage>
</organism>
<evidence type="ECO:0000256" key="2">
    <source>
        <dbReference type="RuleBase" id="RU003616"/>
    </source>
</evidence>
<dbReference type="AlphaFoldDB" id="A0A8J9ZMS1"/>
<reference evidence="5" key="1">
    <citation type="submission" date="2022-01" db="EMBL/GenBank/DDBJ databases">
        <authorList>
            <person name="Braso-Vives M."/>
        </authorList>
    </citation>
    <scope>NUCLEOTIDE SEQUENCE</scope>
</reference>
<name>A0A8J9ZMS1_BRALA</name>
<evidence type="ECO:0000256" key="3">
    <source>
        <dbReference type="SAM" id="MobiDB-lite"/>
    </source>
</evidence>
<evidence type="ECO:0000313" key="6">
    <source>
        <dbReference type="Proteomes" id="UP000838412"/>
    </source>
</evidence>
<dbReference type="PRINTS" id="PR00299">
    <property type="entry name" value="ACRYSTALLIN"/>
</dbReference>
<dbReference type="InterPro" id="IPR032727">
    <property type="entry name" value="CLAMP"/>
</dbReference>
<dbReference type="Gene3D" id="2.60.40.790">
    <property type="match status" value="1"/>
</dbReference>
<gene>
    <name evidence="5" type="primary">C10orf107</name>
    <name evidence="5" type="ORF">BLAG_LOCUS15941</name>
</gene>
<feature type="region of interest" description="Disordered" evidence="3">
    <location>
        <begin position="235"/>
        <end position="262"/>
    </location>
</feature>
<dbReference type="InterPro" id="IPR002068">
    <property type="entry name" value="A-crystallin/Hsp20_dom"/>
</dbReference>
<dbReference type="PANTHER" id="PTHR28457:SF3">
    <property type="entry name" value="CILIARY-ASSOCIATED CALCIUM-BINDING COILED-COIL PROTEIN 1"/>
    <property type="match status" value="1"/>
</dbReference>
<protein>
    <submittedName>
        <fullName evidence="5">C10orf107 protein</fullName>
    </submittedName>
</protein>
<sequence length="517" mass="58058">MATKTSGHHGGKKTKTNIAAAFLTRSKTGVTYNDVVDKLLTDEEAIANEKEGSLAWKVLHISQVRTLLELNVDQVHLKMADLLNLKDHAVNLQDAAVLDYYVAGLWWAKEQSFTLQQISGFITALSILLENIREKQMSLVDNLKELKKMLVGIGHENPEVTGGLDFFNTDQAKLLTDYITKSLFQHYKLYQYMFSLEQDEMVIGTELSVEVAPPADIPFPPPLDEGMREAVYLEHVAPPPPPPEKEEEKEAPSGEEEKVFTEEEVEDILEGVTTDELKEVISSVVNEMLGVLYSALTQARVMRIRFTRNITLLPDQTDHRASTFSSDEHLILALDPSFRQELKMEKIIHVSPGPDVLSPRAFFEQHFGQGAWEKQFLGANDDKAWDSLSKSPRSLFQFPPPSTAPSIGQDRFYVELDMKDYAPEQITVKTIDGKKLIIHAKRQETLEVTGRKVTKEFSREYVIPSLVDYETISSYMTPEGVLTVQSAEQVPVQAPPPPTLVKPSGRTKTKTTIGFNT</sequence>